<keyword evidence="3" id="KW-0813">Transport</keyword>
<protein>
    <submittedName>
        <fullName evidence="8">Inner membrane protein YgaZ</fullName>
    </submittedName>
</protein>
<comment type="similarity">
    <text evidence="2">Belongs to the AzlC family.</text>
</comment>
<evidence type="ECO:0000313" key="8">
    <source>
        <dbReference type="EMBL" id="SUV64295.1"/>
    </source>
</evidence>
<evidence type="ECO:0000256" key="6">
    <source>
        <dbReference type="ARBA" id="ARBA00022989"/>
    </source>
</evidence>
<evidence type="ECO:0000256" key="4">
    <source>
        <dbReference type="ARBA" id="ARBA00022475"/>
    </source>
</evidence>
<dbReference type="GO" id="GO:1903785">
    <property type="term" value="P:L-valine transmembrane transport"/>
    <property type="evidence" value="ECO:0007669"/>
    <property type="project" value="TreeGrafter"/>
</dbReference>
<dbReference type="GO" id="GO:0005886">
    <property type="term" value="C:plasma membrane"/>
    <property type="evidence" value="ECO:0007669"/>
    <property type="project" value="UniProtKB-SubCell"/>
</dbReference>
<accession>A0A381A0P8</accession>
<keyword evidence="6" id="KW-1133">Transmembrane helix</keyword>
<dbReference type="Pfam" id="PF05437">
    <property type="entry name" value="AzlD"/>
    <property type="match status" value="1"/>
</dbReference>
<keyword evidence="4" id="KW-1003">Cell membrane</keyword>
<evidence type="ECO:0000256" key="3">
    <source>
        <dbReference type="ARBA" id="ARBA00022448"/>
    </source>
</evidence>
<evidence type="ECO:0000256" key="7">
    <source>
        <dbReference type="ARBA" id="ARBA00023136"/>
    </source>
</evidence>
<dbReference type="InterPro" id="IPR011606">
    <property type="entry name" value="Brnchd-chn_aa_trnsp_permease"/>
</dbReference>
<evidence type="ECO:0000256" key="1">
    <source>
        <dbReference type="ARBA" id="ARBA00004651"/>
    </source>
</evidence>
<dbReference type="Pfam" id="PF03591">
    <property type="entry name" value="AzlC"/>
    <property type="match status" value="1"/>
</dbReference>
<sequence>MRSKPIDAPGTPGAPVSAGLKACVPVMIGYFPVAVAFGIAGLAAGLQPLQVILISVFVYAGASQFLLLASIKAGTPWLWVVALCSLLNARHLLYGPLLARFLPESLRERLRIAFLLTDEVFATAFNRLGAVEPASRGRWITGLGLGAWATWIAGTAVGVYAGEGLERHYPVLSQVMRFALPALFLALVCQSMQPGMRRPVLAALVVGGALAAAAMAVITFLTRALPFMLSTRSCLLRRLSEEGSALAALGPSLLAGIAAAVIVPDLVGAQAVDGRGAYIGGLVVTAVAARLVGNSGAAVILGLAGYGLLLALGL</sequence>
<proteinExistence type="inferred from homology"/>
<dbReference type="Proteomes" id="UP000255014">
    <property type="component" value="Unassembled WGS sequence"/>
</dbReference>
<dbReference type="PANTHER" id="PTHR34979">
    <property type="entry name" value="INNER MEMBRANE PROTEIN YGAZ"/>
    <property type="match status" value="1"/>
</dbReference>
<reference evidence="8 9" key="1">
    <citation type="submission" date="2018-06" db="EMBL/GenBank/DDBJ databases">
        <authorList>
            <consortium name="Pathogen Informatics"/>
            <person name="Doyle S."/>
        </authorList>
    </citation>
    <scope>NUCLEOTIDE SEQUENCE [LARGE SCALE GENOMIC DNA]</scope>
    <source>
        <strain evidence="8 9">NCTC10911</strain>
    </source>
</reference>
<dbReference type="OMA" id="MADENWA"/>
<evidence type="ECO:0000256" key="5">
    <source>
        <dbReference type="ARBA" id="ARBA00022692"/>
    </source>
</evidence>
<name>A0A381A0P8_BORPT</name>
<dbReference type="InterPro" id="IPR008407">
    <property type="entry name" value="Brnchd-chn_aa_trnsp_AzlD"/>
</dbReference>
<dbReference type="AlphaFoldDB" id="A0A381A0P8"/>
<organism evidence="8 9">
    <name type="scientific">Bordetella pertussis</name>
    <dbReference type="NCBI Taxonomy" id="520"/>
    <lineage>
        <taxon>Bacteria</taxon>
        <taxon>Pseudomonadati</taxon>
        <taxon>Pseudomonadota</taxon>
        <taxon>Betaproteobacteria</taxon>
        <taxon>Burkholderiales</taxon>
        <taxon>Alcaligenaceae</taxon>
        <taxon>Bordetella</taxon>
    </lineage>
</organism>
<comment type="subcellular location">
    <subcellularLocation>
        <location evidence="1">Cell membrane</location>
        <topology evidence="1">Multi-pass membrane protein</topology>
    </subcellularLocation>
</comment>
<evidence type="ECO:0000313" key="9">
    <source>
        <dbReference type="Proteomes" id="UP000255014"/>
    </source>
</evidence>
<gene>
    <name evidence="8" type="primary">ygaZ</name>
    <name evidence="8" type="ORF">NCTC10911_01317</name>
</gene>
<keyword evidence="7" id="KW-0472">Membrane</keyword>
<keyword evidence="5" id="KW-0812">Transmembrane</keyword>
<dbReference type="PANTHER" id="PTHR34979:SF1">
    <property type="entry name" value="INNER MEMBRANE PROTEIN YGAZ"/>
    <property type="match status" value="1"/>
</dbReference>
<evidence type="ECO:0000256" key="2">
    <source>
        <dbReference type="ARBA" id="ARBA00010735"/>
    </source>
</evidence>
<dbReference type="EMBL" id="UFTT01000002">
    <property type="protein sequence ID" value="SUV64295.1"/>
    <property type="molecule type" value="Genomic_DNA"/>
</dbReference>